<dbReference type="PANTHER" id="PTHR24148">
    <property type="entry name" value="ANKYRIN REPEAT DOMAIN-CONTAINING PROTEIN 39 HOMOLOG-RELATED"/>
    <property type="match status" value="1"/>
</dbReference>
<accession>A0A1W2TCY8</accession>
<protein>
    <submittedName>
        <fullName evidence="2">Putative ankyrin repeat and SAM domain-containing protein 6</fullName>
    </submittedName>
</protein>
<dbReference type="InterPro" id="IPR052895">
    <property type="entry name" value="HetReg/Transcr_Mod"/>
</dbReference>
<name>A0A1W2TCY8_ROSNE</name>
<dbReference type="OrthoDB" id="3477286at2759"/>
<evidence type="ECO:0000313" key="3">
    <source>
        <dbReference type="Proteomes" id="UP000054516"/>
    </source>
</evidence>
<dbReference type="STRING" id="77044.A0A1W2TCY8"/>
<gene>
    <name evidence="2" type="ORF">SAMD00023353_1401130</name>
</gene>
<dbReference type="PANTHER" id="PTHR24148:SF73">
    <property type="entry name" value="HET DOMAIN PROTEIN (AFU_ORTHOLOGUE AFUA_8G01020)"/>
    <property type="match status" value="1"/>
</dbReference>
<reference evidence="2" key="1">
    <citation type="submission" date="2016-03" db="EMBL/GenBank/DDBJ databases">
        <title>Draft genome sequence of Rosellinia necatrix.</title>
        <authorList>
            <person name="Kanematsu S."/>
        </authorList>
    </citation>
    <scope>NUCLEOTIDE SEQUENCE [LARGE SCALE GENOMIC DNA]</scope>
    <source>
        <strain evidence="2">W97</strain>
    </source>
</reference>
<organism evidence="2">
    <name type="scientific">Rosellinia necatrix</name>
    <name type="common">White root-rot fungus</name>
    <dbReference type="NCBI Taxonomy" id="77044"/>
    <lineage>
        <taxon>Eukaryota</taxon>
        <taxon>Fungi</taxon>
        <taxon>Dikarya</taxon>
        <taxon>Ascomycota</taxon>
        <taxon>Pezizomycotina</taxon>
        <taxon>Sordariomycetes</taxon>
        <taxon>Xylariomycetidae</taxon>
        <taxon>Xylariales</taxon>
        <taxon>Xylariaceae</taxon>
        <taxon>Rosellinia</taxon>
    </lineage>
</organism>
<evidence type="ECO:0000313" key="2">
    <source>
        <dbReference type="EMBL" id="GAP85823.1"/>
    </source>
</evidence>
<dbReference type="EMBL" id="DF977459">
    <property type="protein sequence ID" value="GAP85823.1"/>
    <property type="molecule type" value="Genomic_DNA"/>
</dbReference>
<feature type="domain" description="Heterokaryon incompatibility" evidence="1">
    <location>
        <begin position="51"/>
        <end position="213"/>
    </location>
</feature>
<keyword evidence="3" id="KW-1185">Reference proteome</keyword>
<dbReference type="AlphaFoldDB" id="A0A1W2TCY8"/>
<proteinExistence type="predicted"/>
<dbReference type="Pfam" id="PF06985">
    <property type="entry name" value="HET"/>
    <property type="match status" value="1"/>
</dbReference>
<dbReference type="Proteomes" id="UP000054516">
    <property type="component" value="Unassembled WGS sequence"/>
</dbReference>
<evidence type="ECO:0000259" key="1">
    <source>
        <dbReference type="Pfam" id="PF06985"/>
    </source>
</evidence>
<sequence>MSLEYHDRQDFKYRQLDLSKSAFRLVRLLAGSTFVECELVHTIIGEAGIPYEAVSYTWGESDKPRRIHLDGRSFAVTLNLHKILCNLRDKSRDRYLWVDAIAINQNDLLEQGHQVQRMKSIYSYAERVLFCLGETSIEITALMGSLLLFQGYVTSHHWRLADLRWEDGWKKAREKSQKENQIADNPYTDTILRDGLQQLLKRPWFRRAWILQEVGNARKASVYCGRDSVDARIFAMSPELLGVDLDSYTAAVFELMPTYLGTALRTPRAGALFPMLVDFHLAEASRPRDKIFALLGLCADQDAGRKIVPDYTHDDSKVICATIKSVYQGRDPLPQPKYCHFPPINQFIDHLVFASVGELPVYIEYFLRCMLKSGNIQSVRPYLERVIGRVPMVPTFSLARASSGSPEMEMRHLLMQHIEVFHHPFPYISALAKVARTTDNCSGMLRAIEELGMKREAIYLPLALTSITYLKEIISTQGSELSGRKRDLLQFQFVLEHSLQIRRTHVSTDPHASQFDGSRELALLSMAVAFGASEVALFILELEHQDSYAYSKRVADALYLCICHRNPPLFQKFLDIVLDQTAREGTLNSIYSIVFQHLMYLALHRDEAEVVYLLCLCLDKLLCEHAMSSEVEKLKHIPFLESLLKGGVYSDRDFVDRNRKALEVARNENDLWVRDLACQLRRIED</sequence>
<dbReference type="InterPro" id="IPR010730">
    <property type="entry name" value="HET"/>
</dbReference>